<evidence type="ECO:0000256" key="2">
    <source>
        <dbReference type="ARBA" id="ARBA00022801"/>
    </source>
</evidence>
<dbReference type="GO" id="GO:0003724">
    <property type="term" value="F:RNA helicase activity"/>
    <property type="evidence" value="ECO:0007669"/>
    <property type="project" value="UniProtKB-EC"/>
</dbReference>
<keyword evidence="12" id="KW-1185">Reference proteome</keyword>
<dbReference type="Gene3D" id="3.40.50.300">
    <property type="entry name" value="P-loop containing nucleotide triphosphate hydrolases"/>
    <property type="match status" value="2"/>
</dbReference>
<dbReference type="InterPro" id="IPR000629">
    <property type="entry name" value="RNA-helicase_DEAD-box_CS"/>
</dbReference>
<comment type="function">
    <text evidence="7">RNA helicase.</text>
</comment>
<protein>
    <recommendedName>
        <fullName evidence="7">ATP-dependent RNA helicase</fullName>
        <ecNumber evidence="7">3.6.4.13</ecNumber>
    </recommendedName>
</protein>
<feature type="compositionally biased region" description="Basic residues" evidence="8">
    <location>
        <begin position="626"/>
        <end position="636"/>
    </location>
</feature>
<dbReference type="SMART" id="SM00490">
    <property type="entry name" value="HELICc"/>
    <property type="match status" value="1"/>
</dbReference>
<evidence type="ECO:0000256" key="5">
    <source>
        <dbReference type="ARBA" id="ARBA00022884"/>
    </source>
</evidence>
<feature type="compositionally biased region" description="Basic and acidic residues" evidence="8">
    <location>
        <begin position="563"/>
        <end position="575"/>
    </location>
</feature>
<dbReference type="Pfam" id="PF00270">
    <property type="entry name" value="DEAD"/>
    <property type="match status" value="1"/>
</dbReference>
<evidence type="ECO:0000313" key="11">
    <source>
        <dbReference type="EMBL" id="WPK26826.1"/>
    </source>
</evidence>
<evidence type="ECO:0000256" key="6">
    <source>
        <dbReference type="RuleBase" id="RU000492"/>
    </source>
</evidence>
<evidence type="ECO:0000256" key="8">
    <source>
        <dbReference type="SAM" id="MobiDB-lite"/>
    </source>
</evidence>
<dbReference type="EC" id="3.6.4.13" evidence="7"/>
<dbReference type="PROSITE" id="PS00039">
    <property type="entry name" value="DEAD_ATP_HELICASE"/>
    <property type="match status" value="1"/>
</dbReference>
<dbReference type="GO" id="GO:0003723">
    <property type="term" value="F:RNA binding"/>
    <property type="evidence" value="ECO:0007669"/>
    <property type="project" value="UniProtKB-UniRule"/>
</dbReference>
<reference evidence="11 12" key="1">
    <citation type="submission" date="2023-10" db="EMBL/GenBank/DDBJ databases">
        <title>Draft Genome Sequence of Candida saopaulonensis from a very Premature Infant with Sepsis.</title>
        <authorList>
            <person name="Ning Y."/>
            <person name="Dai R."/>
            <person name="Xiao M."/>
            <person name="Xu Y."/>
            <person name="Yan Q."/>
            <person name="Zhang L."/>
        </authorList>
    </citation>
    <scope>NUCLEOTIDE SEQUENCE [LARGE SCALE GENOMIC DNA]</scope>
    <source>
        <strain evidence="11 12">19XY460</strain>
    </source>
</reference>
<dbReference type="Proteomes" id="UP001338582">
    <property type="component" value="Chromosome 5"/>
</dbReference>
<keyword evidence="3 6" id="KW-0347">Helicase</keyword>
<evidence type="ECO:0000256" key="7">
    <source>
        <dbReference type="RuleBase" id="RU365068"/>
    </source>
</evidence>
<dbReference type="EMBL" id="CP138898">
    <property type="protein sequence ID" value="WPK26826.1"/>
    <property type="molecule type" value="Genomic_DNA"/>
</dbReference>
<dbReference type="InterPro" id="IPR011545">
    <property type="entry name" value="DEAD/DEAH_box_helicase_dom"/>
</dbReference>
<dbReference type="CDD" id="cd18787">
    <property type="entry name" value="SF2_C_DEAD"/>
    <property type="match status" value="1"/>
</dbReference>
<proteinExistence type="inferred from homology"/>
<evidence type="ECO:0000259" key="9">
    <source>
        <dbReference type="PROSITE" id="PS51192"/>
    </source>
</evidence>
<dbReference type="InterPro" id="IPR014001">
    <property type="entry name" value="Helicase_ATP-bd"/>
</dbReference>
<dbReference type="InterPro" id="IPR001650">
    <property type="entry name" value="Helicase_C-like"/>
</dbReference>
<dbReference type="PROSITE" id="PS51192">
    <property type="entry name" value="HELICASE_ATP_BIND_1"/>
    <property type="match status" value="1"/>
</dbReference>
<dbReference type="GO" id="GO:0016787">
    <property type="term" value="F:hydrolase activity"/>
    <property type="evidence" value="ECO:0007669"/>
    <property type="project" value="UniProtKB-KW"/>
</dbReference>
<feature type="region of interest" description="Disordered" evidence="8">
    <location>
        <begin position="553"/>
        <end position="636"/>
    </location>
</feature>
<dbReference type="PROSITE" id="PS51194">
    <property type="entry name" value="HELICASE_CTER"/>
    <property type="match status" value="1"/>
</dbReference>
<dbReference type="KEGG" id="asau:88175249"/>
<dbReference type="InterPro" id="IPR027417">
    <property type="entry name" value="P-loop_NTPase"/>
</dbReference>
<keyword evidence="2 6" id="KW-0378">Hydrolase</keyword>
<name>A0AAX4HEQ1_9ASCO</name>
<evidence type="ECO:0000256" key="3">
    <source>
        <dbReference type="ARBA" id="ARBA00022806"/>
    </source>
</evidence>
<dbReference type="GeneID" id="88175249"/>
<dbReference type="AlphaFoldDB" id="A0AAX4HEQ1"/>
<sequence length="636" mass="71745">MLHKSWVCARVVTLASSSQRASLRLFSSLARLNFKSSFAARNTISVTDESAVREDATKENLAVPSTEITLPQFLNDDRFHGCLKKSVKDLLFTEFTPVQQRAILPFISEEGVVCKAKTGTGKTLSFVIPLLNRCLDDMETKAKPGIKGLIIAPTRDLARQIYEDILKLTNSHSKMKRNIKTELWCGGTQSMRPRGRNFGPPQIVIGTPGRILDNLNRNSRPFASLEYRVFDEADRLLDQGFEQELVSIDEALQAAREPTIGPLKNTLFSATVDDTVINFAKSQIQEDFKYINCVQENETEAHKAIEQELVHTESLHDSVSAAIDHVVEKKASSKYKGVFFLPTKVIVENVFNIVRDLSSSKGVWRLHGDMSQAKRDRTTADFKKASQGILICTDVAARGMDFKNITEVVQIGVSRDTADYVHKIGRTGRAGALGQAKLYLSSPEMPFARRLNKDLGIEFSTTTKIEPEEVKLIFERTSVHPDDAEEVAMSMLGAQKAVADAFRLDKFLMIKDLVDLYRAMLNDPSAKLYMTAKKFNMIGLPTSLVPDHVEVDDERQLKQKGPGRRDMRRQFERNTRGGNFQHYGRNSYSSYSSRRNDRFSSYRDGNDGRSNRSQADSLQDLDSHYRHGHRSKRSFR</sequence>
<comment type="similarity">
    <text evidence="6">Belongs to the DEAD box helicase family.</text>
</comment>
<organism evidence="11 12">
    <name type="scientific">Australozyma saopauloensis</name>
    <dbReference type="NCBI Taxonomy" id="291208"/>
    <lineage>
        <taxon>Eukaryota</taxon>
        <taxon>Fungi</taxon>
        <taxon>Dikarya</taxon>
        <taxon>Ascomycota</taxon>
        <taxon>Saccharomycotina</taxon>
        <taxon>Pichiomycetes</taxon>
        <taxon>Metschnikowiaceae</taxon>
        <taxon>Australozyma</taxon>
    </lineage>
</organism>
<accession>A0AAX4HEQ1</accession>
<gene>
    <name evidence="11" type="ORF">PUMCH_004188</name>
</gene>
<keyword evidence="4 6" id="KW-0067">ATP-binding</keyword>
<dbReference type="SMART" id="SM00487">
    <property type="entry name" value="DEXDc"/>
    <property type="match status" value="1"/>
</dbReference>
<evidence type="ECO:0000259" key="10">
    <source>
        <dbReference type="PROSITE" id="PS51194"/>
    </source>
</evidence>
<dbReference type="RefSeq" id="XP_062879205.1">
    <property type="nucleotide sequence ID" value="XM_063023135.1"/>
</dbReference>
<feature type="domain" description="Helicase C-terminal" evidence="10">
    <location>
        <begin position="318"/>
        <end position="471"/>
    </location>
</feature>
<dbReference type="SUPFAM" id="SSF52540">
    <property type="entry name" value="P-loop containing nucleoside triphosphate hydrolases"/>
    <property type="match status" value="1"/>
</dbReference>
<feature type="compositionally biased region" description="Basic and acidic residues" evidence="8">
    <location>
        <begin position="594"/>
        <end position="610"/>
    </location>
</feature>
<comment type="catalytic activity">
    <reaction evidence="7">
        <text>ATP + H2O = ADP + phosphate + H(+)</text>
        <dbReference type="Rhea" id="RHEA:13065"/>
        <dbReference type="ChEBI" id="CHEBI:15377"/>
        <dbReference type="ChEBI" id="CHEBI:15378"/>
        <dbReference type="ChEBI" id="CHEBI:30616"/>
        <dbReference type="ChEBI" id="CHEBI:43474"/>
        <dbReference type="ChEBI" id="CHEBI:456216"/>
        <dbReference type="EC" id="3.6.4.13"/>
    </reaction>
</comment>
<feature type="domain" description="Helicase ATP-binding" evidence="9">
    <location>
        <begin position="103"/>
        <end position="290"/>
    </location>
</feature>
<keyword evidence="1 6" id="KW-0547">Nucleotide-binding</keyword>
<evidence type="ECO:0000256" key="1">
    <source>
        <dbReference type="ARBA" id="ARBA00022741"/>
    </source>
</evidence>
<dbReference type="PANTHER" id="PTHR24031">
    <property type="entry name" value="RNA HELICASE"/>
    <property type="match status" value="1"/>
</dbReference>
<dbReference type="Pfam" id="PF00271">
    <property type="entry name" value="Helicase_C"/>
    <property type="match status" value="1"/>
</dbReference>
<evidence type="ECO:0000313" key="12">
    <source>
        <dbReference type="Proteomes" id="UP001338582"/>
    </source>
</evidence>
<comment type="domain">
    <text evidence="7">The Q motif is unique to and characteristic of the DEAD box family of RNA helicases and controls ATP binding and hydrolysis.</text>
</comment>
<evidence type="ECO:0000256" key="4">
    <source>
        <dbReference type="ARBA" id="ARBA00022840"/>
    </source>
</evidence>
<dbReference type="GO" id="GO:0005524">
    <property type="term" value="F:ATP binding"/>
    <property type="evidence" value="ECO:0007669"/>
    <property type="project" value="UniProtKB-UniRule"/>
</dbReference>
<keyword evidence="5 7" id="KW-0694">RNA-binding</keyword>